<evidence type="ECO:0000256" key="8">
    <source>
        <dbReference type="ARBA" id="ARBA00025243"/>
    </source>
</evidence>
<evidence type="ECO:0000313" key="12">
    <source>
        <dbReference type="EMBL" id="CAD7641893.1"/>
    </source>
</evidence>
<keyword evidence="6 10" id="KW-0472">Membrane</keyword>
<dbReference type="Proteomes" id="UP000759131">
    <property type="component" value="Unassembled WGS sequence"/>
</dbReference>
<evidence type="ECO:0000256" key="1">
    <source>
        <dbReference type="ARBA" id="ARBA00004370"/>
    </source>
</evidence>
<keyword evidence="4 10" id="KW-0812">Transmembrane</keyword>
<name>A0A7R9LHQ5_9ACAR</name>
<dbReference type="EMBL" id="CAJPIZ010025868">
    <property type="protein sequence ID" value="CAG2118876.1"/>
    <property type="molecule type" value="Genomic_DNA"/>
</dbReference>
<dbReference type="SMART" id="SM01378">
    <property type="entry name" value="Romo1"/>
    <property type="match status" value="1"/>
</dbReference>
<dbReference type="EMBL" id="OC880693">
    <property type="protein sequence ID" value="CAD7641893.1"/>
    <property type="molecule type" value="Genomic_DNA"/>
</dbReference>
<comment type="function">
    <text evidence="7">Has antibacterial activity against a variety of bacteria including S.aureus, P.aeruginosa and M.tuberculosis. Acts by inducing bacterial membrane breakage.</text>
</comment>
<dbReference type="GO" id="GO:0030150">
    <property type="term" value="P:protein import into mitochondrial matrix"/>
    <property type="evidence" value="ECO:0007669"/>
    <property type="project" value="TreeGrafter"/>
</dbReference>
<accession>A0A7R9LHQ5</accession>
<feature type="transmembrane region" description="Helical" evidence="10">
    <location>
        <begin position="22"/>
        <end position="48"/>
    </location>
</feature>
<sequence length="80" mass="8322">MPAVGNIYGQRSQPSCWDRVKYGFAMGMCVGLASGGVFGGVNALRLGLRGRELVSSMAKVMIQGGGTFGTFMAIGTAIRC</sequence>
<comment type="subcellular location">
    <subcellularLocation>
        <location evidence="1">Membrane</location>
    </subcellularLocation>
</comment>
<dbReference type="InterPro" id="IPR018450">
    <property type="entry name" value="Romo1/Mgr2"/>
</dbReference>
<dbReference type="PANTHER" id="PTHR28525">
    <property type="entry name" value="REACTIVE OXYGEN SPECIES MODULATOR 1"/>
    <property type="match status" value="1"/>
</dbReference>
<evidence type="ECO:0000256" key="2">
    <source>
        <dbReference type="ARBA" id="ARBA00007839"/>
    </source>
</evidence>
<dbReference type="AlphaFoldDB" id="A0A7R9LHQ5"/>
<comment type="similarity">
    <text evidence="2">Belongs to the MGR2 family.</text>
</comment>
<comment type="function">
    <text evidence="8">Induces production of reactive oxygen species (ROS) which are necessary for cell proliferation. May play a role in inducing oxidative DNA damage and replicative senescence. May play a role in the coordination of mitochondrial morphology and cell proliferation.</text>
</comment>
<gene>
    <name evidence="11" type="ORF">OSB1V03_LOCUS18826</name>
    <name evidence="12" type="ORF">OSB1V03_LOCUS18890</name>
</gene>
<keyword evidence="13" id="KW-1185">Reference proteome</keyword>
<evidence type="ECO:0000256" key="3">
    <source>
        <dbReference type="ARBA" id="ARBA00016275"/>
    </source>
</evidence>
<organism evidence="11">
    <name type="scientific">Medioppia subpectinata</name>
    <dbReference type="NCBI Taxonomy" id="1979941"/>
    <lineage>
        <taxon>Eukaryota</taxon>
        <taxon>Metazoa</taxon>
        <taxon>Ecdysozoa</taxon>
        <taxon>Arthropoda</taxon>
        <taxon>Chelicerata</taxon>
        <taxon>Arachnida</taxon>
        <taxon>Acari</taxon>
        <taxon>Acariformes</taxon>
        <taxon>Sarcoptiformes</taxon>
        <taxon>Oribatida</taxon>
        <taxon>Brachypylina</taxon>
        <taxon>Oppioidea</taxon>
        <taxon>Oppiidae</taxon>
        <taxon>Medioppia</taxon>
    </lineage>
</organism>
<evidence type="ECO:0000313" key="13">
    <source>
        <dbReference type="Proteomes" id="UP000759131"/>
    </source>
</evidence>
<evidence type="ECO:0000256" key="7">
    <source>
        <dbReference type="ARBA" id="ARBA00025225"/>
    </source>
</evidence>
<dbReference type="PANTHER" id="PTHR28525:SF1">
    <property type="entry name" value="REACTIVE OXYGEN SPECIES MODULATOR 1"/>
    <property type="match status" value="1"/>
</dbReference>
<evidence type="ECO:0000313" key="11">
    <source>
        <dbReference type="EMBL" id="CAD7641779.1"/>
    </source>
</evidence>
<protein>
    <recommendedName>
        <fullName evidence="3">Reactive oxygen species modulator 1</fullName>
    </recommendedName>
    <alternativeName>
        <fullName evidence="9">Protein MGR2 homolog</fullName>
    </alternativeName>
</protein>
<feature type="transmembrane region" description="Helical" evidence="10">
    <location>
        <begin position="60"/>
        <end position="78"/>
    </location>
</feature>
<dbReference type="EMBL" id="OC880443">
    <property type="protein sequence ID" value="CAD7641779.1"/>
    <property type="molecule type" value="Genomic_DNA"/>
</dbReference>
<reference evidence="11" key="1">
    <citation type="submission" date="2020-11" db="EMBL/GenBank/DDBJ databases">
        <authorList>
            <person name="Tran Van P."/>
        </authorList>
    </citation>
    <scope>NUCLEOTIDE SEQUENCE</scope>
</reference>
<proteinExistence type="inferred from homology"/>
<evidence type="ECO:0000256" key="4">
    <source>
        <dbReference type="ARBA" id="ARBA00022692"/>
    </source>
</evidence>
<dbReference type="EMBL" id="CAJPIZ010026118">
    <property type="protein sequence ID" value="CAG2118940.1"/>
    <property type="molecule type" value="Genomic_DNA"/>
</dbReference>
<dbReference type="GO" id="GO:0045039">
    <property type="term" value="P:protein insertion into mitochondrial inner membrane"/>
    <property type="evidence" value="ECO:0007669"/>
    <property type="project" value="TreeGrafter"/>
</dbReference>
<evidence type="ECO:0000256" key="6">
    <source>
        <dbReference type="ARBA" id="ARBA00023136"/>
    </source>
</evidence>
<evidence type="ECO:0000256" key="9">
    <source>
        <dbReference type="ARBA" id="ARBA00032686"/>
    </source>
</evidence>
<evidence type="ECO:0000256" key="5">
    <source>
        <dbReference type="ARBA" id="ARBA00022989"/>
    </source>
</evidence>
<keyword evidence="5 10" id="KW-1133">Transmembrane helix</keyword>
<dbReference type="GO" id="GO:0005744">
    <property type="term" value="C:TIM23 mitochondrial import inner membrane translocase complex"/>
    <property type="evidence" value="ECO:0007669"/>
    <property type="project" value="TreeGrafter"/>
</dbReference>
<dbReference type="OrthoDB" id="5409308at2759"/>
<evidence type="ECO:0000256" key="10">
    <source>
        <dbReference type="SAM" id="Phobius"/>
    </source>
</evidence>
<dbReference type="Pfam" id="PF10247">
    <property type="entry name" value="Romo1"/>
    <property type="match status" value="1"/>
</dbReference>